<evidence type="ECO:0008006" key="2">
    <source>
        <dbReference type="Google" id="ProtNLM"/>
    </source>
</evidence>
<proteinExistence type="predicted"/>
<dbReference type="AlphaFoldDB" id="A0AB39KQY2"/>
<protein>
    <recommendedName>
        <fullName evidence="2">Endonuclease</fullName>
    </recommendedName>
</protein>
<dbReference type="EMBL" id="CP158375">
    <property type="protein sequence ID" value="XDO96227.1"/>
    <property type="molecule type" value="Genomic_DNA"/>
</dbReference>
<sequence>MSGPSIEANRYKALVERIFFGEAFGAYEPGRTTLDFEREDLESAAAELGIKLPKNLGDVVYAIRYRIPMPQSILETQPEGMEWIVEGAGRARYRFCLVRINRILPNRDLITVKIPDATPEIIGAYALNDEQALLAKVRYNRLIDTFLGVTAYSLQNHLRTTVKGVGQIEIDEVYVGVDRNGVHYVVPVQAKGGADQLSVVQAKQDIACCAEKFPDLVCRSVSAQFMDDDRIAIFELTVEDDQVKIVDEKHYKLVPAADIGRDDLAAYRRRR</sequence>
<reference evidence="1" key="1">
    <citation type="submission" date="2024-06" db="EMBL/GenBank/DDBJ databases">
        <title>Caulobacter inopinatus, sp. nov.</title>
        <authorList>
            <person name="Donachie S.P."/>
        </authorList>
    </citation>
    <scope>NUCLEOTIDE SEQUENCE</scope>
    <source>
        <strain evidence="1">73W</strain>
    </source>
</reference>
<dbReference type="RefSeq" id="WP_369059081.1">
    <property type="nucleotide sequence ID" value="NZ_CP158375.1"/>
</dbReference>
<name>A0AB39KQY2_9CAUL</name>
<gene>
    <name evidence="1" type="ORF">ABOZ73_15815</name>
</gene>
<evidence type="ECO:0000313" key="1">
    <source>
        <dbReference type="EMBL" id="XDO96227.1"/>
    </source>
</evidence>
<accession>A0AB39KQY2</accession>
<organism evidence="1">
    <name type="scientific">Caulobacter sp. 73W</name>
    <dbReference type="NCBI Taxonomy" id="3161137"/>
    <lineage>
        <taxon>Bacteria</taxon>
        <taxon>Pseudomonadati</taxon>
        <taxon>Pseudomonadota</taxon>
        <taxon>Alphaproteobacteria</taxon>
        <taxon>Caulobacterales</taxon>
        <taxon>Caulobacteraceae</taxon>
        <taxon>Caulobacter</taxon>
    </lineage>
</organism>